<feature type="coiled-coil region" evidence="1">
    <location>
        <begin position="78"/>
        <end position="112"/>
    </location>
</feature>
<organism evidence="2">
    <name type="scientific">Lotharella globosa</name>
    <dbReference type="NCBI Taxonomy" id="91324"/>
    <lineage>
        <taxon>Eukaryota</taxon>
        <taxon>Sar</taxon>
        <taxon>Rhizaria</taxon>
        <taxon>Cercozoa</taxon>
        <taxon>Chlorarachniophyceae</taxon>
        <taxon>Lotharella</taxon>
    </lineage>
</organism>
<accession>A0A7S4DYF3</accession>
<reference evidence="2" key="1">
    <citation type="submission" date="2021-01" db="EMBL/GenBank/DDBJ databases">
        <authorList>
            <person name="Corre E."/>
            <person name="Pelletier E."/>
            <person name="Niang G."/>
            <person name="Scheremetjew M."/>
            <person name="Finn R."/>
            <person name="Kale V."/>
            <person name="Holt S."/>
            <person name="Cochrane G."/>
            <person name="Meng A."/>
            <person name="Brown T."/>
            <person name="Cohen L."/>
        </authorList>
    </citation>
    <scope>NUCLEOTIDE SEQUENCE</scope>
    <source>
        <strain evidence="2">CCCM811</strain>
    </source>
</reference>
<sequence length="136" mass="15621">MPTIPAMGDQVEEIVFTAYKILFVLSRLSETTVHGNNNEIRQRFIDELKASRSQMHDHAKTLQELLDSGATPAVDMVQRERLEERDRLRKEVEKTNAKLVKLIEKMRTLQAVISLANSSCTLDGRLMRNVDIRNDK</sequence>
<dbReference type="EMBL" id="HBIV01043284">
    <property type="protein sequence ID" value="CAE0678592.1"/>
    <property type="molecule type" value="Transcribed_RNA"/>
</dbReference>
<evidence type="ECO:0000313" key="2">
    <source>
        <dbReference type="EMBL" id="CAE0678592.1"/>
    </source>
</evidence>
<gene>
    <name evidence="2" type="ORF">LGLO00237_LOCUS30374</name>
</gene>
<protein>
    <submittedName>
        <fullName evidence="2">Uncharacterized protein</fullName>
    </submittedName>
</protein>
<evidence type="ECO:0000256" key="1">
    <source>
        <dbReference type="SAM" id="Coils"/>
    </source>
</evidence>
<dbReference type="AlphaFoldDB" id="A0A7S4DYF3"/>
<proteinExistence type="predicted"/>
<name>A0A7S4DYF3_9EUKA</name>
<keyword evidence="1" id="KW-0175">Coiled coil</keyword>